<dbReference type="GO" id="GO:0005739">
    <property type="term" value="C:mitochondrion"/>
    <property type="evidence" value="ECO:0007669"/>
    <property type="project" value="UniProtKB-SubCell"/>
</dbReference>
<dbReference type="GO" id="GO:0003735">
    <property type="term" value="F:structural constituent of ribosome"/>
    <property type="evidence" value="ECO:0007669"/>
    <property type="project" value="InterPro"/>
</dbReference>
<comment type="function">
    <text evidence="7">Component of the mitochondrial ribosome (mitoribosome), a dedicated translation machinery responsible for the synthesis of mitochondrial genome-encoded proteins, including at least some of the essential transmembrane subunits of the mitochondrial respiratory chain. The mitoribosomes are attached to the mitochondrial inner membrane and translation products are cotranslationally integrated into the membrane.</text>
</comment>
<dbReference type="SUPFAM" id="SSF55129">
    <property type="entry name" value="Ribosomal protein L30p/L7e"/>
    <property type="match status" value="1"/>
</dbReference>
<keyword evidence="4" id="KW-0496">Mitochondrion</keyword>
<evidence type="ECO:0000256" key="5">
    <source>
        <dbReference type="ARBA" id="ARBA00023274"/>
    </source>
</evidence>
<dbReference type="PANTHER" id="PTHR15892:SF2">
    <property type="entry name" value="LARGE RIBOSOMAL SUBUNIT PROTEIN UL30M"/>
    <property type="match status" value="1"/>
</dbReference>
<evidence type="ECO:0000256" key="4">
    <source>
        <dbReference type="ARBA" id="ARBA00023128"/>
    </source>
</evidence>
<feature type="domain" description="Large ribosomal subunit protein uL30-like ferredoxin-like fold" evidence="8">
    <location>
        <begin position="3"/>
        <end position="53"/>
    </location>
</feature>
<evidence type="ECO:0000313" key="10">
    <source>
        <dbReference type="Proteomes" id="UP000886523"/>
    </source>
</evidence>
<evidence type="ECO:0000256" key="7">
    <source>
        <dbReference type="ARBA" id="ARBA00037226"/>
    </source>
</evidence>
<keyword evidence="3" id="KW-0689">Ribosomal protein</keyword>
<dbReference type="Gene3D" id="3.30.1390.20">
    <property type="entry name" value="Ribosomal protein L30, ferredoxin-like fold domain"/>
    <property type="match status" value="1"/>
</dbReference>
<gene>
    <name evidence="9" type="ORF">BS47DRAFT_1265066</name>
</gene>
<feature type="non-terminal residue" evidence="9">
    <location>
        <position position="1"/>
    </location>
</feature>
<comment type="caution">
    <text evidence="9">The sequence shown here is derived from an EMBL/GenBank/DDBJ whole genome shotgun (WGS) entry which is preliminary data.</text>
</comment>
<proteinExistence type="inferred from homology"/>
<organism evidence="9 10">
    <name type="scientific">Hydnum rufescens UP504</name>
    <dbReference type="NCBI Taxonomy" id="1448309"/>
    <lineage>
        <taxon>Eukaryota</taxon>
        <taxon>Fungi</taxon>
        <taxon>Dikarya</taxon>
        <taxon>Basidiomycota</taxon>
        <taxon>Agaricomycotina</taxon>
        <taxon>Agaricomycetes</taxon>
        <taxon>Cantharellales</taxon>
        <taxon>Hydnaceae</taxon>
        <taxon>Hydnum</taxon>
    </lineage>
</organism>
<comment type="subcellular location">
    <subcellularLocation>
        <location evidence="1">Mitochondrion</location>
    </subcellularLocation>
</comment>
<reference evidence="9" key="1">
    <citation type="journal article" date="2020" name="Nat. Commun.">
        <title>Large-scale genome sequencing of mycorrhizal fungi provides insights into the early evolution of symbiotic traits.</title>
        <authorList>
            <person name="Miyauchi S."/>
            <person name="Kiss E."/>
            <person name="Kuo A."/>
            <person name="Drula E."/>
            <person name="Kohler A."/>
            <person name="Sanchez-Garcia M."/>
            <person name="Morin E."/>
            <person name="Andreopoulos B."/>
            <person name="Barry K.W."/>
            <person name="Bonito G."/>
            <person name="Buee M."/>
            <person name="Carver A."/>
            <person name="Chen C."/>
            <person name="Cichocki N."/>
            <person name="Clum A."/>
            <person name="Culley D."/>
            <person name="Crous P.W."/>
            <person name="Fauchery L."/>
            <person name="Girlanda M."/>
            <person name="Hayes R.D."/>
            <person name="Keri Z."/>
            <person name="LaButti K."/>
            <person name="Lipzen A."/>
            <person name="Lombard V."/>
            <person name="Magnuson J."/>
            <person name="Maillard F."/>
            <person name="Murat C."/>
            <person name="Nolan M."/>
            <person name="Ohm R.A."/>
            <person name="Pangilinan J."/>
            <person name="Pereira M.F."/>
            <person name="Perotto S."/>
            <person name="Peter M."/>
            <person name="Pfister S."/>
            <person name="Riley R."/>
            <person name="Sitrit Y."/>
            <person name="Stielow J.B."/>
            <person name="Szollosi G."/>
            <person name="Zifcakova L."/>
            <person name="Stursova M."/>
            <person name="Spatafora J.W."/>
            <person name="Tedersoo L."/>
            <person name="Vaario L.M."/>
            <person name="Yamada A."/>
            <person name="Yan M."/>
            <person name="Wang P."/>
            <person name="Xu J."/>
            <person name="Bruns T."/>
            <person name="Baldrian P."/>
            <person name="Vilgalys R."/>
            <person name="Dunand C."/>
            <person name="Henrissat B."/>
            <person name="Grigoriev I.V."/>
            <person name="Hibbett D."/>
            <person name="Nagy L.G."/>
            <person name="Martin F.M."/>
        </authorList>
    </citation>
    <scope>NUCLEOTIDE SEQUENCE</scope>
    <source>
        <strain evidence="9">UP504</strain>
    </source>
</reference>
<evidence type="ECO:0000256" key="6">
    <source>
        <dbReference type="ARBA" id="ARBA00035281"/>
    </source>
</evidence>
<evidence type="ECO:0000256" key="2">
    <source>
        <dbReference type="ARBA" id="ARBA00007594"/>
    </source>
</evidence>
<dbReference type="Pfam" id="PF00327">
    <property type="entry name" value="Ribosomal_L30"/>
    <property type="match status" value="1"/>
</dbReference>
<evidence type="ECO:0000259" key="8">
    <source>
        <dbReference type="Pfam" id="PF00327"/>
    </source>
</evidence>
<dbReference type="OrthoDB" id="509901at2759"/>
<dbReference type="InterPro" id="IPR036919">
    <property type="entry name" value="Ribo_uL30_ferredoxin-like_sf"/>
</dbReference>
<dbReference type="PANTHER" id="PTHR15892">
    <property type="entry name" value="MITOCHONDRIAL RIBOSOMAL PROTEIN L30"/>
    <property type="match status" value="1"/>
</dbReference>
<dbReference type="NCBIfam" id="TIGR01308">
    <property type="entry name" value="rpmD_bact"/>
    <property type="match status" value="1"/>
</dbReference>
<protein>
    <recommendedName>
        <fullName evidence="6">Large ribosomal subunit protein uL30m</fullName>
    </recommendedName>
</protein>
<accession>A0A9P6AJ43</accession>
<dbReference type="GO" id="GO:0006412">
    <property type="term" value="P:translation"/>
    <property type="evidence" value="ECO:0007669"/>
    <property type="project" value="InterPro"/>
</dbReference>
<evidence type="ECO:0000256" key="1">
    <source>
        <dbReference type="ARBA" id="ARBA00004173"/>
    </source>
</evidence>
<dbReference type="InterPro" id="IPR016082">
    <property type="entry name" value="Ribosomal_uL30_ferredoxin-like"/>
</dbReference>
<dbReference type="EMBL" id="MU129118">
    <property type="protein sequence ID" value="KAF9506250.1"/>
    <property type="molecule type" value="Genomic_DNA"/>
</dbReference>
<dbReference type="Proteomes" id="UP000886523">
    <property type="component" value="Unassembled WGS sequence"/>
</dbReference>
<dbReference type="GO" id="GO:0015934">
    <property type="term" value="C:large ribosomal subunit"/>
    <property type="evidence" value="ECO:0007669"/>
    <property type="project" value="InterPro"/>
</dbReference>
<dbReference type="InterPro" id="IPR005996">
    <property type="entry name" value="Ribosomal_uL30_bac-type"/>
</dbReference>
<comment type="similarity">
    <text evidence="2">Belongs to the universal ribosomal protein uL30 family.</text>
</comment>
<dbReference type="FunFam" id="3.30.1390.20:FF:000010">
    <property type="entry name" value="Large subunit ribosomal protein L30"/>
    <property type="match status" value="1"/>
</dbReference>
<feature type="non-terminal residue" evidence="9">
    <location>
        <position position="85"/>
    </location>
</feature>
<keyword evidence="10" id="KW-1185">Reference proteome</keyword>
<sequence length="85" mass="9758">THFRVTLHRSAIGLPSRIAKTLEALGIHRRMQTIFHRHSPDIAGKILKVKELVEVENVGKHEVQTAAQMRAERKAVRGYEVVQRR</sequence>
<dbReference type="AlphaFoldDB" id="A0A9P6AJ43"/>
<name>A0A9P6AJ43_9AGAM</name>
<evidence type="ECO:0000313" key="9">
    <source>
        <dbReference type="EMBL" id="KAF9506250.1"/>
    </source>
</evidence>
<dbReference type="CDD" id="cd01658">
    <property type="entry name" value="Ribosomal_L30"/>
    <property type="match status" value="1"/>
</dbReference>
<keyword evidence="5" id="KW-0687">Ribonucleoprotein</keyword>
<evidence type="ECO:0000256" key="3">
    <source>
        <dbReference type="ARBA" id="ARBA00022980"/>
    </source>
</evidence>